<feature type="signal peptide" evidence="1">
    <location>
        <begin position="1"/>
        <end position="19"/>
    </location>
</feature>
<evidence type="ECO:0000313" key="2">
    <source>
        <dbReference type="EMBL" id="GGE91313.1"/>
    </source>
</evidence>
<dbReference type="Proteomes" id="UP000650994">
    <property type="component" value="Unassembled WGS sequence"/>
</dbReference>
<evidence type="ECO:0000313" key="5">
    <source>
        <dbReference type="Proteomes" id="UP000650994"/>
    </source>
</evidence>
<keyword evidence="1" id="KW-0732">Signal</keyword>
<reference evidence="2" key="5">
    <citation type="submission" date="2024-05" db="EMBL/GenBank/DDBJ databases">
        <authorList>
            <person name="Sun Q."/>
            <person name="Zhou Y."/>
        </authorList>
    </citation>
    <scope>NUCLEOTIDE SEQUENCE</scope>
    <source>
        <strain evidence="2">CGMCC 1.12707</strain>
    </source>
</reference>
<organism evidence="3 4">
    <name type="scientific">Chishuiella changwenlii</name>
    <dbReference type="NCBI Taxonomy" id="1434701"/>
    <lineage>
        <taxon>Bacteria</taxon>
        <taxon>Pseudomonadati</taxon>
        <taxon>Bacteroidota</taxon>
        <taxon>Flavobacteriia</taxon>
        <taxon>Flavobacteriales</taxon>
        <taxon>Weeksellaceae</taxon>
        <taxon>Chishuiella</taxon>
    </lineage>
</organism>
<accession>A0A1M7AU42</accession>
<feature type="chain" id="PRO_5013269038" evidence="1">
    <location>
        <begin position="20"/>
        <end position="260"/>
    </location>
</feature>
<dbReference type="RefSeq" id="WP_072933144.1">
    <property type="nucleotide sequence ID" value="NZ_BMFL01000003.1"/>
</dbReference>
<protein>
    <submittedName>
        <fullName evidence="3">Uncharacterized protein</fullName>
    </submittedName>
</protein>
<sequence length="260" mass="30476">MFKQLLLTASLAFSTFSYAQVTSMINDKNSDASTKVYGMAFLTDATKANEKYNFILENQAAIQFAKPLLEYGFQASNAQAEENGLMIYVVKDKKVVDQWLANPTFYNVFHDGIPYSFNADNLAVLADKYPLIYKEEKRQYKNEKEYKKERDALYRDPYNLIIVEPDFTYEGYFEIQFPKNEQFKNTEAIDAYLRPLIEKNSKKKFDINYALSEKNILDRNQFTMTIVSEENVYKKLKLDNLEKGAWQTLPYEAYIYKKNN</sequence>
<evidence type="ECO:0000313" key="3">
    <source>
        <dbReference type="EMBL" id="SHL46253.1"/>
    </source>
</evidence>
<name>A0A1M7AU42_9FLAO</name>
<reference evidence="3" key="2">
    <citation type="submission" date="2016-11" db="EMBL/GenBank/DDBJ databases">
        <authorList>
            <person name="Jaros S."/>
            <person name="Januszkiewicz K."/>
            <person name="Wedrychowicz H."/>
        </authorList>
    </citation>
    <scope>NUCLEOTIDE SEQUENCE [LARGE SCALE GENOMIC DNA]</scope>
    <source>
        <strain evidence="3">DSM 27989</strain>
    </source>
</reference>
<evidence type="ECO:0000256" key="1">
    <source>
        <dbReference type="SAM" id="SignalP"/>
    </source>
</evidence>
<dbReference type="EMBL" id="FRBH01000009">
    <property type="protein sequence ID" value="SHL46253.1"/>
    <property type="molecule type" value="Genomic_DNA"/>
</dbReference>
<reference evidence="4" key="3">
    <citation type="submission" date="2016-11" db="EMBL/GenBank/DDBJ databases">
        <authorList>
            <person name="Varghese N."/>
            <person name="Submissions S."/>
        </authorList>
    </citation>
    <scope>NUCLEOTIDE SEQUENCE [LARGE SCALE GENOMIC DNA]</scope>
    <source>
        <strain evidence="4">DSM 27989</strain>
    </source>
</reference>
<proteinExistence type="predicted"/>
<reference evidence="5" key="4">
    <citation type="journal article" date="2019" name="Int. J. Syst. Evol. Microbiol.">
        <title>The Global Catalogue of Microorganisms (GCM) 10K type strain sequencing project: providing services to taxonomists for standard genome sequencing and annotation.</title>
        <authorList>
            <consortium name="The Broad Institute Genomics Platform"/>
            <consortium name="The Broad Institute Genome Sequencing Center for Infectious Disease"/>
            <person name="Wu L."/>
            <person name="Ma J."/>
        </authorList>
    </citation>
    <scope>NUCLEOTIDE SEQUENCE [LARGE SCALE GENOMIC DNA]</scope>
    <source>
        <strain evidence="5">CGMCC 1.12707</strain>
    </source>
</reference>
<dbReference type="AlphaFoldDB" id="A0A1M7AU42"/>
<dbReference type="OrthoDB" id="667055at2"/>
<keyword evidence="5" id="KW-1185">Reference proteome</keyword>
<dbReference type="Proteomes" id="UP000184120">
    <property type="component" value="Unassembled WGS sequence"/>
</dbReference>
<dbReference type="EMBL" id="BMFL01000003">
    <property type="protein sequence ID" value="GGE91313.1"/>
    <property type="molecule type" value="Genomic_DNA"/>
</dbReference>
<gene>
    <name evidence="2" type="ORF">GCM10010984_06320</name>
    <name evidence="3" type="ORF">SAMN05443634_109161</name>
</gene>
<reference evidence="2" key="1">
    <citation type="journal article" date="2014" name="Int. J. Syst. Evol. Microbiol.">
        <title>Complete genome of a new Firmicutes species belonging to the dominant human colonic microbiota ('Ruminococcus bicirculans') reveals two chromosomes and a selective capacity to utilize plant glucans.</title>
        <authorList>
            <consortium name="NISC Comparative Sequencing Program"/>
            <person name="Wegmann U."/>
            <person name="Louis P."/>
            <person name="Goesmann A."/>
            <person name="Henrissat B."/>
            <person name="Duncan S.H."/>
            <person name="Flint H.J."/>
        </authorList>
    </citation>
    <scope>NUCLEOTIDE SEQUENCE</scope>
    <source>
        <strain evidence="2">CGMCC 1.12707</strain>
    </source>
</reference>
<evidence type="ECO:0000313" key="4">
    <source>
        <dbReference type="Proteomes" id="UP000184120"/>
    </source>
</evidence>